<feature type="coiled-coil region" evidence="5">
    <location>
        <begin position="827"/>
        <end position="868"/>
    </location>
</feature>
<comment type="caution">
    <text evidence="8">The sequence shown here is derived from an EMBL/GenBank/DDBJ whole genome shotgun (WGS) entry which is preliminary data.</text>
</comment>
<evidence type="ECO:0000259" key="7">
    <source>
        <dbReference type="Pfam" id="PF10377"/>
    </source>
</evidence>
<organism evidence="8 9">
    <name type="scientific">Zostera marina</name>
    <name type="common">Eelgrass</name>
    <dbReference type="NCBI Taxonomy" id="29655"/>
    <lineage>
        <taxon>Eukaryota</taxon>
        <taxon>Viridiplantae</taxon>
        <taxon>Streptophyta</taxon>
        <taxon>Embryophyta</taxon>
        <taxon>Tracheophyta</taxon>
        <taxon>Spermatophyta</taxon>
        <taxon>Magnoliopsida</taxon>
        <taxon>Liliopsida</taxon>
        <taxon>Zosteraceae</taxon>
        <taxon>Zostera</taxon>
    </lineage>
</organism>
<keyword evidence="1" id="KW-0813">Transport</keyword>
<dbReference type="PANTHER" id="PTHR13222:SF1">
    <property type="entry name" value="RB1-INDUCIBLE COILED-COIL PROTEIN 1"/>
    <property type="match status" value="1"/>
</dbReference>
<dbReference type="InterPro" id="IPR040040">
    <property type="entry name" value="ATG11"/>
</dbReference>
<dbReference type="Gene3D" id="3.10.20.90">
    <property type="entry name" value="Phosphatidylinositol 3-kinase Catalytic Subunit, Chain A, domain 1"/>
    <property type="match status" value="1"/>
</dbReference>
<dbReference type="GO" id="GO:0034727">
    <property type="term" value="P:piecemeal microautophagy of the nucleus"/>
    <property type="evidence" value="ECO:0000318"/>
    <property type="project" value="GO_Central"/>
</dbReference>
<sequence length="1138" mass="128691">MSSSAISTEEFVPGRKLVVHVAENGHSFEFECDGSTLVETLQRSIESLSSIQLCDQLLLCLDKKLESNRPLEFYKLPQDDGEVFLFCRRRLHVDSQPPLPETVVLNATVEPDPPSPCKNTHVLDDAPDPALKALPSYERQFRYHFQRAHALFTSAQSKFDVCQRLLGEQKIQQRALDTARGSMDQAFSVVQQNFTEFIKCYSQQRRYHSDILANLHVDIEKLRSCQLHPALQTETRKCLLDLVKEDNLRKWAESCANTHRQFEGKVEQFKLMFSDLKKKVETLASDYAASSIKNTDLDITGHRKFLDEQKSIMQSLSKDVNTVKKLVDDCLSSQLSESLRPHDAVSALGPMYDVHEKNHLPKMQDCTAVVTKLFDSCIVKKNEMNLFVHQFMQKVVYIQFIIRDIRLQFPAFKEAMERQDEFFLDLKVVRGIAPAYRTCFAEIIRRKSSMKLYMGLAGHLAERLATEREVEVRKREEFLQTQSLYMPRDILTSMGLFDSPKQCDVNIAPFDTNLLEIDFADLDRFAPKHLASMALKWIPKNDSTSTYSYDLSEGGTNSTVSNDNKYESEEILKECESICIVGTSKLEVENAWLKAELASAVAMICSLNPETGLESINDSKLDSVLKSTAEKTAEALNLKDEYNKHILSMLKSKQIQCSSYVKRIQQLEQRLSNNFLQSQKLMLSDEKDPSDSEKRFWKARVSGDGDDDGFPDLSTDLMDEASCTSATMETKLEHSVNGSLSLSKPREGVDENMTDLLSMAGVNFTHNSTDSLMIETNREQRISDIETEDKMTAEFGLTSFICHDVSEDVTGISVSEHQTKAQNKDLVSELRNALSEKSINCEETKAKFKNAIDEVDSLKKDLDASRRLLDESLMNCAHLENCLHEAREQAHTNRCAAERKASEFAALRISSVKMNNLFDRFRTCVNLSSGLSSFVESLRTLAHSLASSSSTEDKDGITEEFKKSIILLAEKVNLLSRHRSELLDRCSKSEAAHSQFGKEIEEKKDMIKHLCVKLQIEKQASKDKMSLNRLEVHELAAFVVNSNGKYEAINRSSVNYYLSSESVALFTEQSPTRSPPTYIIGQVVHIDRQVVKHPVFLIGQKPSSLLNPYNLPVGCEYFIVTVAMVPNNTAICSSISSS</sequence>
<evidence type="ECO:0000256" key="5">
    <source>
        <dbReference type="SAM" id="Coils"/>
    </source>
</evidence>
<dbReference type="OrthoDB" id="447953at2759"/>
<keyword evidence="2" id="KW-0653">Protein transport</keyword>
<dbReference type="GO" id="GO:0000422">
    <property type="term" value="P:autophagy of mitochondrion"/>
    <property type="evidence" value="ECO:0000318"/>
    <property type="project" value="GO_Central"/>
</dbReference>
<accession>A0A0K9Q297</accession>
<dbReference type="EMBL" id="LFYR01000277">
    <property type="protein sequence ID" value="KMZ74580.1"/>
    <property type="molecule type" value="Genomic_DNA"/>
</dbReference>
<dbReference type="GO" id="GO:0060090">
    <property type="term" value="F:molecular adaptor activity"/>
    <property type="evidence" value="ECO:0000318"/>
    <property type="project" value="GO_Central"/>
</dbReference>
<reference evidence="9" key="1">
    <citation type="journal article" date="2016" name="Nature">
        <title>The genome of the seagrass Zostera marina reveals angiosperm adaptation to the sea.</title>
        <authorList>
            <person name="Olsen J.L."/>
            <person name="Rouze P."/>
            <person name="Verhelst B."/>
            <person name="Lin Y.-C."/>
            <person name="Bayer T."/>
            <person name="Collen J."/>
            <person name="Dattolo E."/>
            <person name="De Paoli E."/>
            <person name="Dittami S."/>
            <person name="Maumus F."/>
            <person name="Michel G."/>
            <person name="Kersting A."/>
            <person name="Lauritano C."/>
            <person name="Lohaus R."/>
            <person name="Toepel M."/>
            <person name="Tonon T."/>
            <person name="Vanneste K."/>
            <person name="Amirebrahimi M."/>
            <person name="Brakel J."/>
            <person name="Bostroem C."/>
            <person name="Chovatia M."/>
            <person name="Grimwood J."/>
            <person name="Jenkins J.W."/>
            <person name="Jueterbock A."/>
            <person name="Mraz A."/>
            <person name="Stam W.T."/>
            <person name="Tice H."/>
            <person name="Bornberg-Bauer E."/>
            <person name="Green P.J."/>
            <person name="Pearson G.A."/>
            <person name="Procaccini G."/>
            <person name="Duarte C.M."/>
            <person name="Schmutz J."/>
            <person name="Reusch T.B.H."/>
            <person name="Van de Peer Y."/>
        </authorList>
    </citation>
    <scope>NUCLEOTIDE SEQUENCE [LARGE SCALE GENOMIC DNA]</scope>
    <source>
        <strain evidence="9">cv. Finnish</strain>
    </source>
</reference>
<dbReference type="STRING" id="29655.A0A0K9Q297"/>
<evidence type="ECO:0000256" key="3">
    <source>
        <dbReference type="ARBA" id="ARBA00023006"/>
    </source>
</evidence>
<protein>
    <submittedName>
        <fullName evidence="8">Autophagy-related protein</fullName>
    </submittedName>
</protein>
<evidence type="ECO:0000256" key="4">
    <source>
        <dbReference type="ARBA" id="ARBA00023054"/>
    </source>
</evidence>
<feature type="domain" description="Autophagy-related protein 11 C-terminal" evidence="7">
    <location>
        <begin position="1013"/>
        <end position="1123"/>
    </location>
</feature>
<dbReference type="OMA" id="GLRWYLI"/>
<dbReference type="GO" id="GO:0034045">
    <property type="term" value="C:phagophore assembly site membrane"/>
    <property type="evidence" value="ECO:0000318"/>
    <property type="project" value="GO_Central"/>
</dbReference>
<dbReference type="Proteomes" id="UP000036987">
    <property type="component" value="Unassembled WGS sequence"/>
</dbReference>
<dbReference type="GO" id="GO:0061709">
    <property type="term" value="P:reticulophagy"/>
    <property type="evidence" value="ECO:0000318"/>
    <property type="project" value="GO_Central"/>
</dbReference>
<keyword evidence="4 5" id="KW-0175">Coiled coil</keyword>
<evidence type="ECO:0000256" key="1">
    <source>
        <dbReference type="ARBA" id="ARBA00022448"/>
    </source>
</evidence>
<dbReference type="PANTHER" id="PTHR13222">
    <property type="entry name" value="RB1-INDUCIBLE COILED-COIL"/>
    <property type="match status" value="1"/>
</dbReference>
<dbReference type="GO" id="GO:0019901">
    <property type="term" value="F:protein kinase binding"/>
    <property type="evidence" value="ECO:0000318"/>
    <property type="project" value="GO_Central"/>
</dbReference>
<dbReference type="AlphaFoldDB" id="A0A0K9Q297"/>
<dbReference type="GO" id="GO:1990316">
    <property type="term" value="C:Atg1/ULK1 kinase complex"/>
    <property type="evidence" value="ECO:0000318"/>
    <property type="project" value="GO_Central"/>
</dbReference>
<feature type="domain" description="Autophagy protein ATG17-like" evidence="6">
    <location>
        <begin position="146"/>
        <end position="483"/>
    </location>
</feature>
<evidence type="ECO:0000256" key="2">
    <source>
        <dbReference type="ARBA" id="ARBA00022927"/>
    </source>
</evidence>
<evidence type="ECO:0000313" key="8">
    <source>
        <dbReference type="EMBL" id="KMZ74580.1"/>
    </source>
</evidence>
<dbReference type="InterPro" id="IPR029071">
    <property type="entry name" value="Ubiquitin-like_domsf"/>
</dbReference>
<dbReference type="GO" id="GO:0000425">
    <property type="term" value="P:pexophagy"/>
    <property type="evidence" value="ECO:0000318"/>
    <property type="project" value="GO_Central"/>
</dbReference>
<dbReference type="Pfam" id="PF04108">
    <property type="entry name" value="ATG17_like"/>
    <property type="match status" value="1"/>
</dbReference>
<evidence type="ECO:0000313" key="9">
    <source>
        <dbReference type="Proteomes" id="UP000036987"/>
    </source>
</evidence>
<dbReference type="Pfam" id="PF10377">
    <property type="entry name" value="ATG11"/>
    <property type="match status" value="1"/>
</dbReference>
<dbReference type="InterPro" id="IPR045326">
    <property type="entry name" value="ATG17-like_dom"/>
</dbReference>
<dbReference type="GO" id="GO:0034517">
    <property type="term" value="P:ribophagy"/>
    <property type="evidence" value="ECO:0000318"/>
    <property type="project" value="GO_Central"/>
</dbReference>
<gene>
    <name evidence="8" type="ORF">ZOSMA_125G00430</name>
</gene>
<dbReference type="GO" id="GO:0000045">
    <property type="term" value="P:autophagosome assembly"/>
    <property type="evidence" value="ECO:0000318"/>
    <property type="project" value="GO_Central"/>
</dbReference>
<keyword evidence="9" id="KW-1185">Reference proteome</keyword>
<proteinExistence type="predicted"/>
<dbReference type="InterPro" id="IPR019460">
    <property type="entry name" value="Atg11_C"/>
</dbReference>
<evidence type="ECO:0000259" key="6">
    <source>
        <dbReference type="Pfam" id="PF04108"/>
    </source>
</evidence>
<keyword evidence="3" id="KW-0072">Autophagy</keyword>
<dbReference type="SUPFAM" id="SSF54236">
    <property type="entry name" value="Ubiquitin-like"/>
    <property type="match status" value="1"/>
</dbReference>
<dbReference type="GO" id="GO:0015031">
    <property type="term" value="P:protein transport"/>
    <property type="evidence" value="ECO:0007669"/>
    <property type="project" value="UniProtKB-KW"/>
</dbReference>
<name>A0A0K9Q297_ZOSMR</name>